<organism evidence="1 2">
    <name type="scientific">Candidatus Uhrbacteria bacterium GW2011_GWC2_53_7</name>
    <dbReference type="NCBI Taxonomy" id="1618986"/>
    <lineage>
        <taxon>Bacteria</taxon>
        <taxon>Candidatus Uhriibacteriota</taxon>
    </lineage>
</organism>
<comment type="caution">
    <text evidence="1">The sequence shown here is derived from an EMBL/GenBank/DDBJ whole genome shotgun (WGS) entry which is preliminary data.</text>
</comment>
<proteinExistence type="predicted"/>
<gene>
    <name evidence="1" type="ORF">UY82_C0047G0005</name>
</gene>
<protein>
    <recommendedName>
        <fullName evidence="3">CYTH domain-containing protein</fullName>
    </recommendedName>
</protein>
<name>A0A0G1XVH3_9BACT</name>
<evidence type="ECO:0000313" key="2">
    <source>
        <dbReference type="Proteomes" id="UP000033865"/>
    </source>
</evidence>
<accession>A0A0G1XVH3</accession>
<sequence>MPDIELELRGECTNTFDDLKARLDVLAKGRHERRVMVMFFGEVAGKGVDIRCRVTNGVGEIVAKMGEYHAHDRREVSVSASAEQVVGFAKMFAAMGFSNAKVGTREMWKYEIDGIEVALVRGMSGLAYIEFEKIVLPDRVDEERPSLESLAERLEVTLWKTGEEYYAFCKRLTDDEDWKFSGSEEDVVKFEKSMYV</sequence>
<evidence type="ECO:0008006" key="3">
    <source>
        <dbReference type="Google" id="ProtNLM"/>
    </source>
</evidence>
<dbReference type="Gene3D" id="2.40.320.10">
    <property type="entry name" value="Hypothetical Protein Pfu-838710-001"/>
    <property type="match status" value="1"/>
</dbReference>
<evidence type="ECO:0000313" key="1">
    <source>
        <dbReference type="EMBL" id="KKW35173.1"/>
    </source>
</evidence>
<reference evidence="1 2" key="1">
    <citation type="journal article" date="2015" name="Nature">
        <title>rRNA introns, odd ribosomes, and small enigmatic genomes across a large radiation of phyla.</title>
        <authorList>
            <person name="Brown C.T."/>
            <person name="Hug L.A."/>
            <person name="Thomas B.C."/>
            <person name="Sharon I."/>
            <person name="Castelle C.J."/>
            <person name="Singh A."/>
            <person name="Wilkins M.J."/>
            <person name="Williams K.H."/>
            <person name="Banfield J.F."/>
        </authorList>
    </citation>
    <scope>NUCLEOTIDE SEQUENCE [LARGE SCALE GENOMIC DNA]</scope>
</reference>
<dbReference type="EMBL" id="LCRN01000047">
    <property type="protein sequence ID" value="KKW35173.1"/>
    <property type="molecule type" value="Genomic_DNA"/>
</dbReference>
<dbReference type="Proteomes" id="UP000033865">
    <property type="component" value="Unassembled WGS sequence"/>
</dbReference>
<dbReference type="AlphaFoldDB" id="A0A0G1XVH3"/>